<dbReference type="Proteomes" id="UP000249890">
    <property type="component" value="Chromosome"/>
</dbReference>
<sequence length="77" mass="9437">MTYKEAYDLHVQLLHVYEQNLENSHPYRTQINHFKKQFYIAEDMVQRIFVLNQIIKIHEARKEQLIHVCSRSRLLII</sequence>
<dbReference type="EMBL" id="CP021780">
    <property type="protein sequence ID" value="ASA19819.1"/>
    <property type="molecule type" value="Genomic_DNA"/>
</dbReference>
<dbReference type="KEGG" id="pdh:B9T62_02760"/>
<keyword evidence="2" id="KW-1185">Reference proteome</keyword>
<organism evidence="1 2">
    <name type="scientific">Paenibacillus donghaensis</name>
    <dbReference type="NCBI Taxonomy" id="414771"/>
    <lineage>
        <taxon>Bacteria</taxon>
        <taxon>Bacillati</taxon>
        <taxon>Bacillota</taxon>
        <taxon>Bacilli</taxon>
        <taxon>Bacillales</taxon>
        <taxon>Paenibacillaceae</taxon>
        <taxon>Paenibacillus</taxon>
    </lineage>
</organism>
<evidence type="ECO:0000313" key="1">
    <source>
        <dbReference type="EMBL" id="ASA19819.1"/>
    </source>
</evidence>
<evidence type="ECO:0000313" key="2">
    <source>
        <dbReference type="Proteomes" id="UP000249890"/>
    </source>
</evidence>
<gene>
    <name evidence="1" type="ORF">B9T62_02760</name>
</gene>
<name>A0A2Z2KCX2_9BACL</name>
<accession>A0A2Z2KCX2</accession>
<protein>
    <submittedName>
        <fullName evidence="1">Uncharacterized protein</fullName>
    </submittedName>
</protein>
<dbReference type="AlphaFoldDB" id="A0A2Z2KCX2"/>
<reference evidence="1 2" key="1">
    <citation type="submission" date="2017-06" db="EMBL/GenBank/DDBJ databases">
        <title>Complete genome sequence of Paenibacillus donghaensis KCTC 13049T isolated from East Sea sediment, South Korea.</title>
        <authorList>
            <person name="Jung B.K."/>
            <person name="Hong S.-J."/>
            <person name="Shin J.-H."/>
        </authorList>
    </citation>
    <scope>NUCLEOTIDE SEQUENCE [LARGE SCALE GENOMIC DNA]</scope>
    <source>
        <strain evidence="1 2">KCTC 13049</strain>
    </source>
</reference>
<proteinExistence type="predicted"/>